<dbReference type="Gene3D" id="3.40.50.300">
    <property type="entry name" value="P-loop containing nucleotide triphosphate hydrolases"/>
    <property type="match status" value="1"/>
</dbReference>
<evidence type="ECO:0000313" key="4">
    <source>
        <dbReference type="Proteomes" id="UP000294003"/>
    </source>
</evidence>
<dbReference type="PANTHER" id="PTHR10039:SF5">
    <property type="entry name" value="NACHT DOMAIN-CONTAINING PROTEIN"/>
    <property type="match status" value="1"/>
</dbReference>
<evidence type="ECO:0000313" key="3">
    <source>
        <dbReference type="EMBL" id="RYO95096.1"/>
    </source>
</evidence>
<keyword evidence="1" id="KW-0677">Repeat</keyword>
<name>A0ABY0HLW4_9PEZI</name>
<keyword evidence="4" id="KW-1185">Reference proteome</keyword>
<proteinExistence type="predicted"/>
<organism evidence="3 4">
    <name type="scientific">Monosporascus cannonballus</name>
    <dbReference type="NCBI Taxonomy" id="155416"/>
    <lineage>
        <taxon>Eukaryota</taxon>
        <taxon>Fungi</taxon>
        <taxon>Dikarya</taxon>
        <taxon>Ascomycota</taxon>
        <taxon>Pezizomycotina</taxon>
        <taxon>Sordariomycetes</taxon>
        <taxon>Xylariomycetidae</taxon>
        <taxon>Xylariales</taxon>
        <taxon>Xylariales incertae sedis</taxon>
        <taxon>Monosporascus</taxon>
    </lineage>
</organism>
<comment type="caution">
    <text evidence="3">The sequence shown here is derived from an EMBL/GenBank/DDBJ whole genome shotgun (WGS) entry which is preliminary data.</text>
</comment>
<dbReference type="EMBL" id="QJNS01000005">
    <property type="protein sequence ID" value="RYO95096.1"/>
    <property type="molecule type" value="Genomic_DNA"/>
</dbReference>
<dbReference type="InterPro" id="IPR056884">
    <property type="entry name" value="NPHP3-like_N"/>
</dbReference>
<reference evidence="3 4" key="1">
    <citation type="submission" date="2018-06" db="EMBL/GenBank/DDBJ databases">
        <title>Complete Genomes of Monosporascus.</title>
        <authorList>
            <person name="Robinson A.J."/>
            <person name="Natvig D.O."/>
        </authorList>
    </citation>
    <scope>NUCLEOTIDE SEQUENCE [LARGE SCALE GENOMIC DNA]</scope>
    <source>
        <strain evidence="3 4">CBS 609.92</strain>
    </source>
</reference>
<gene>
    <name evidence="3" type="ORF">DL762_000289</name>
</gene>
<evidence type="ECO:0000259" key="2">
    <source>
        <dbReference type="Pfam" id="PF24883"/>
    </source>
</evidence>
<protein>
    <recommendedName>
        <fullName evidence="2">Nephrocystin 3-like N-terminal domain-containing protein</fullName>
    </recommendedName>
</protein>
<dbReference type="Proteomes" id="UP000294003">
    <property type="component" value="Unassembled WGS sequence"/>
</dbReference>
<dbReference type="InterPro" id="IPR027417">
    <property type="entry name" value="P-loop_NTPase"/>
</dbReference>
<sequence length="206" mass="22798">MYANDLSQSTNGSGNLLDMDQKIRLNGLKVAEGAAFDSHAEEHNPTCHPDTRVDLLREISKWVKNPQAEAIFWLNGMAGTGKSTISRTVAHSFSKGGQLGASFFFKRGEGDRKGISKLFTTIAAQLVERLPALTPYVKNAIDADPAIFEKVMREQFEKLILEPLSKPPQAAWKVNALVIVINALDEFSTIADLRYQQARITYSSPF</sequence>
<dbReference type="Pfam" id="PF24883">
    <property type="entry name" value="NPHP3_N"/>
    <property type="match status" value="1"/>
</dbReference>
<evidence type="ECO:0000256" key="1">
    <source>
        <dbReference type="ARBA" id="ARBA00022737"/>
    </source>
</evidence>
<accession>A0ABY0HLW4</accession>
<dbReference type="PANTHER" id="PTHR10039">
    <property type="entry name" value="AMELOGENIN"/>
    <property type="match status" value="1"/>
</dbReference>
<dbReference type="SUPFAM" id="SSF52540">
    <property type="entry name" value="P-loop containing nucleoside triphosphate hydrolases"/>
    <property type="match status" value="1"/>
</dbReference>
<feature type="domain" description="Nephrocystin 3-like N-terminal" evidence="2">
    <location>
        <begin position="58"/>
        <end position="190"/>
    </location>
</feature>